<dbReference type="InterPro" id="IPR011249">
    <property type="entry name" value="Metalloenz_LuxS/M16"/>
</dbReference>
<dbReference type="InterPro" id="IPR001431">
    <property type="entry name" value="Pept_M16_Zn_BS"/>
</dbReference>
<evidence type="ECO:0000313" key="9">
    <source>
        <dbReference type="EMBL" id="MDC7789349.1"/>
    </source>
</evidence>
<dbReference type="SUPFAM" id="SSF63411">
    <property type="entry name" value="LuxS/MPP-like metallohydrolase"/>
    <property type="match status" value="2"/>
</dbReference>
<dbReference type="InterPro" id="IPR050361">
    <property type="entry name" value="MPP/UQCRC_Complex"/>
</dbReference>
<dbReference type="PANTHER" id="PTHR11851:SF49">
    <property type="entry name" value="MITOCHONDRIAL-PROCESSING PEPTIDASE SUBUNIT ALPHA"/>
    <property type="match status" value="1"/>
</dbReference>
<protein>
    <submittedName>
        <fullName evidence="9">Pitrilysin family protein</fullName>
    </submittedName>
</protein>
<keyword evidence="3" id="KW-0378">Hydrolase</keyword>
<feature type="domain" description="Peptidase M16 C-terminal" evidence="8">
    <location>
        <begin position="242"/>
        <end position="424"/>
    </location>
</feature>
<comment type="similarity">
    <text evidence="2 4">Belongs to the peptidase M16 family.</text>
</comment>
<comment type="caution">
    <text evidence="9">The sequence shown here is derived from an EMBL/GenBank/DDBJ whole genome shotgun (WGS) entry which is preliminary data.</text>
</comment>
<organism evidence="9 10">
    <name type="scientific">Rhodoplanes tepidamans</name>
    <name type="common">Rhodoplanes cryptolactis</name>
    <dbReference type="NCBI Taxonomy" id="200616"/>
    <lineage>
        <taxon>Bacteria</taxon>
        <taxon>Pseudomonadati</taxon>
        <taxon>Pseudomonadota</taxon>
        <taxon>Alphaproteobacteria</taxon>
        <taxon>Hyphomicrobiales</taxon>
        <taxon>Nitrobacteraceae</taxon>
        <taxon>Rhodoplanes</taxon>
    </lineage>
</organism>
<dbReference type="InterPro" id="IPR007863">
    <property type="entry name" value="Peptidase_M16_C"/>
</dbReference>
<feature type="domain" description="Peptidase M16 N-terminal" evidence="7">
    <location>
        <begin position="89"/>
        <end position="233"/>
    </location>
</feature>
<evidence type="ECO:0000259" key="8">
    <source>
        <dbReference type="Pfam" id="PF05193"/>
    </source>
</evidence>
<dbReference type="PROSITE" id="PS00143">
    <property type="entry name" value="INSULINASE"/>
    <property type="match status" value="1"/>
</dbReference>
<accession>A0ABT5JJ77</accession>
<proteinExistence type="inferred from homology"/>
<evidence type="ECO:0000256" key="5">
    <source>
        <dbReference type="SAM" id="MobiDB-lite"/>
    </source>
</evidence>
<keyword evidence="10" id="KW-1185">Reference proteome</keyword>
<sequence length="501" mass="53763">MTRPVLTSLALAATIALAAVLAPLPAAGPAWAEAPAAKAAAAKAAPAPAAAPQATTPQATTPQPAASPPGRSQGVQVSEFKLANGLEVVVVPDRRTPVVTHMIYYKVGSADEPPGKSGIAHFLEHLMFKGTEKNPSGRFSKMLATIGGQENAFTTTDYTGYFQRVPREFLGDVMEFEADRMTGLVLTDANVLPERDVVLEEYNMRVANSPDARIGEQVAAALYLNHPYGRPVIGWRSEIETLNREDALAFYRQFYGPNNAVLVIAGDVEPEAVRALAEKTYGRIPVRSDIGPRHRPQEPPPVAVRQVTLDDPRVAQPSLNRSYLVPSYATAERGEAEALDVLAQILGSGPNSRLYRRLVAENRIATTAGAWYQGSAVDATRLGVYARPAPDSSLPAVETAIDAVIAEVVADGVTAEELERAKTRMIADAVYAQDNQASMARWYGTALSTGSTVADVLSWPDRVRAVTAEQVRQAAKTWLDKRRSATGYLVKSLPASGEKRS</sequence>
<keyword evidence="3" id="KW-0482">Metalloprotease</keyword>
<evidence type="ECO:0000313" key="10">
    <source>
        <dbReference type="Proteomes" id="UP001165652"/>
    </source>
</evidence>
<reference evidence="9" key="2">
    <citation type="submission" date="2023-02" db="EMBL/GenBank/DDBJ databases">
        <authorList>
            <person name="Rayyan A."/>
            <person name="Meyer T."/>
            <person name="Kyndt J.A."/>
        </authorList>
    </citation>
    <scope>NUCLEOTIDE SEQUENCE</scope>
    <source>
        <strain evidence="9">DSM 9987</strain>
    </source>
</reference>
<evidence type="ECO:0000256" key="2">
    <source>
        <dbReference type="ARBA" id="ARBA00007261"/>
    </source>
</evidence>
<dbReference type="Pfam" id="PF00675">
    <property type="entry name" value="Peptidase_M16"/>
    <property type="match status" value="1"/>
</dbReference>
<evidence type="ECO:0000256" key="3">
    <source>
        <dbReference type="ARBA" id="ARBA00023049"/>
    </source>
</evidence>
<comment type="cofactor">
    <cofactor evidence="1">
        <name>Zn(2+)</name>
        <dbReference type="ChEBI" id="CHEBI:29105"/>
    </cofactor>
</comment>
<dbReference type="InterPro" id="IPR011765">
    <property type="entry name" value="Pept_M16_N"/>
</dbReference>
<evidence type="ECO:0000256" key="6">
    <source>
        <dbReference type="SAM" id="SignalP"/>
    </source>
</evidence>
<dbReference type="EMBL" id="JAQQLI010000069">
    <property type="protein sequence ID" value="MDC7789349.1"/>
    <property type="molecule type" value="Genomic_DNA"/>
</dbReference>
<name>A0ABT5JJ77_RHOTP</name>
<evidence type="ECO:0000259" key="7">
    <source>
        <dbReference type="Pfam" id="PF00675"/>
    </source>
</evidence>
<feature type="signal peptide" evidence="6">
    <location>
        <begin position="1"/>
        <end position="32"/>
    </location>
</feature>
<dbReference type="Pfam" id="PF05193">
    <property type="entry name" value="Peptidase_M16_C"/>
    <property type="match status" value="1"/>
</dbReference>
<reference evidence="9" key="1">
    <citation type="journal article" date="2023" name="Microbiol Resour">
        <title>Genome Sequences of Rhodoplanes serenus and Two Thermotolerant Strains, Rhodoplanes tepidamans and 'Rhodoplanes cryptolactis,' Further Refine the Genus.</title>
        <authorList>
            <person name="Rayyan A.A."/>
            <person name="Kyndt J.A."/>
        </authorList>
    </citation>
    <scope>NUCLEOTIDE SEQUENCE</scope>
    <source>
        <strain evidence="9">DSM 9987</strain>
    </source>
</reference>
<feature type="region of interest" description="Disordered" evidence="5">
    <location>
        <begin position="48"/>
        <end position="74"/>
    </location>
</feature>
<evidence type="ECO:0000256" key="4">
    <source>
        <dbReference type="RuleBase" id="RU004447"/>
    </source>
</evidence>
<dbReference type="RefSeq" id="WP_272780176.1">
    <property type="nucleotide sequence ID" value="NZ_JAQQLI010000069.1"/>
</dbReference>
<feature type="chain" id="PRO_5046233104" evidence="6">
    <location>
        <begin position="33"/>
        <end position="501"/>
    </location>
</feature>
<dbReference type="Proteomes" id="UP001165652">
    <property type="component" value="Unassembled WGS sequence"/>
</dbReference>
<gene>
    <name evidence="9" type="ORF">PQJ73_27015</name>
</gene>
<dbReference type="Gene3D" id="3.30.830.10">
    <property type="entry name" value="Metalloenzyme, LuxS/M16 peptidase-like"/>
    <property type="match status" value="2"/>
</dbReference>
<feature type="compositionally biased region" description="Low complexity" evidence="5">
    <location>
        <begin position="48"/>
        <end position="64"/>
    </location>
</feature>
<keyword evidence="6" id="KW-0732">Signal</keyword>
<evidence type="ECO:0000256" key="1">
    <source>
        <dbReference type="ARBA" id="ARBA00001947"/>
    </source>
</evidence>
<dbReference type="PANTHER" id="PTHR11851">
    <property type="entry name" value="METALLOPROTEASE"/>
    <property type="match status" value="1"/>
</dbReference>
<keyword evidence="3" id="KW-0645">Protease</keyword>